<dbReference type="InterPro" id="IPR050388">
    <property type="entry name" value="ABC_Ni/Peptide_Import"/>
</dbReference>
<keyword evidence="5" id="KW-0997">Cell inner membrane</keyword>
<dbReference type="PROSITE" id="PS00211">
    <property type="entry name" value="ABC_TRANSPORTER_1"/>
    <property type="match status" value="1"/>
</dbReference>
<accession>A0A1I1JQF5</accession>
<evidence type="ECO:0000313" key="12">
    <source>
        <dbReference type="Proteomes" id="UP000199046"/>
    </source>
</evidence>
<dbReference type="RefSeq" id="WP_090132887.1">
    <property type="nucleotide sequence ID" value="NZ_FOLY01000003.1"/>
</dbReference>
<keyword evidence="4" id="KW-1003">Cell membrane</keyword>
<dbReference type="PANTHER" id="PTHR43297:SF14">
    <property type="entry name" value="ATPASE AAA-TYPE CORE DOMAIN-CONTAINING PROTEIN"/>
    <property type="match status" value="1"/>
</dbReference>
<dbReference type="GO" id="GO:0016887">
    <property type="term" value="F:ATP hydrolysis activity"/>
    <property type="evidence" value="ECO:0007669"/>
    <property type="project" value="InterPro"/>
</dbReference>
<evidence type="ECO:0000256" key="1">
    <source>
        <dbReference type="ARBA" id="ARBA00004417"/>
    </source>
</evidence>
<dbReference type="InterPro" id="IPR003593">
    <property type="entry name" value="AAA+_ATPase"/>
</dbReference>
<dbReference type="InterPro" id="IPR003439">
    <property type="entry name" value="ABC_transporter-like_ATP-bd"/>
</dbReference>
<dbReference type="STRING" id="402385.SAMN05421848_1696"/>
<evidence type="ECO:0000256" key="8">
    <source>
        <dbReference type="ARBA" id="ARBA00022967"/>
    </source>
</evidence>
<gene>
    <name evidence="11" type="ORF">SAMN05421848_1696</name>
</gene>
<dbReference type="CDD" id="cd03257">
    <property type="entry name" value="ABC_NikE_OppD_transporters"/>
    <property type="match status" value="1"/>
</dbReference>
<evidence type="ECO:0000256" key="4">
    <source>
        <dbReference type="ARBA" id="ARBA00022475"/>
    </source>
</evidence>
<dbReference type="Pfam" id="PF00005">
    <property type="entry name" value="ABC_tran"/>
    <property type="match status" value="1"/>
</dbReference>
<organism evidence="11 12">
    <name type="scientific">Kushneria avicenniae</name>
    <dbReference type="NCBI Taxonomy" id="402385"/>
    <lineage>
        <taxon>Bacteria</taxon>
        <taxon>Pseudomonadati</taxon>
        <taxon>Pseudomonadota</taxon>
        <taxon>Gammaproteobacteria</taxon>
        <taxon>Oceanospirillales</taxon>
        <taxon>Halomonadaceae</taxon>
        <taxon>Kushneria</taxon>
    </lineage>
</organism>
<evidence type="ECO:0000256" key="7">
    <source>
        <dbReference type="ARBA" id="ARBA00022840"/>
    </source>
</evidence>
<dbReference type="InterPro" id="IPR017871">
    <property type="entry name" value="ABC_transporter-like_CS"/>
</dbReference>
<comment type="subcellular location">
    <subcellularLocation>
        <location evidence="1">Cell inner membrane</location>
        <topology evidence="1">Peripheral membrane protein</topology>
    </subcellularLocation>
</comment>
<dbReference type="GO" id="GO:0005886">
    <property type="term" value="C:plasma membrane"/>
    <property type="evidence" value="ECO:0007669"/>
    <property type="project" value="UniProtKB-SubCell"/>
</dbReference>
<dbReference type="GO" id="GO:0005524">
    <property type="term" value="F:ATP binding"/>
    <property type="evidence" value="ECO:0007669"/>
    <property type="project" value="UniProtKB-KW"/>
</dbReference>
<dbReference type="Proteomes" id="UP000199046">
    <property type="component" value="Unassembled WGS sequence"/>
</dbReference>
<evidence type="ECO:0000256" key="2">
    <source>
        <dbReference type="ARBA" id="ARBA00005417"/>
    </source>
</evidence>
<dbReference type="AlphaFoldDB" id="A0A1I1JQF5"/>
<dbReference type="InterPro" id="IPR027417">
    <property type="entry name" value="P-loop_NTPase"/>
</dbReference>
<evidence type="ECO:0000259" key="10">
    <source>
        <dbReference type="PROSITE" id="PS50893"/>
    </source>
</evidence>
<keyword evidence="6" id="KW-0547">Nucleotide-binding</keyword>
<keyword evidence="8" id="KW-1278">Translocase</keyword>
<evidence type="ECO:0000256" key="3">
    <source>
        <dbReference type="ARBA" id="ARBA00022448"/>
    </source>
</evidence>
<keyword evidence="12" id="KW-1185">Reference proteome</keyword>
<sequence length="278" mass="29534">MSANAVLRVNELCIRAGGQTVVSDLCFHVAAGERVCLLGPSGSGKSLTAGAILGLSPQSVQIDGSVSINGVEVADIRATRRPLPSRSGMVFQDTHSALNPLVSVGAQLREPFMRFHGLSRKGALEAAVTLLRGMQMQHPEEILKRSPAELSGGQRQRVCMALALACKPALIVADEPTTALDVLTQEEVLTLLRECTGTADTPALLFISHDIGAACRLCERAVIIDEGRLVESNTLTHIIANPQHRFTRQLVHALRDSAAGAVPWAPGFDAREGQLCPA</sequence>
<dbReference type="OrthoDB" id="6520252at2"/>
<evidence type="ECO:0000313" key="11">
    <source>
        <dbReference type="EMBL" id="SFC50625.1"/>
    </source>
</evidence>
<dbReference type="Gene3D" id="3.40.50.300">
    <property type="entry name" value="P-loop containing nucleotide triphosphate hydrolases"/>
    <property type="match status" value="1"/>
</dbReference>
<evidence type="ECO:0000256" key="9">
    <source>
        <dbReference type="ARBA" id="ARBA00023136"/>
    </source>
</evidence>
<dbReference type="SMART" id="SM00382">
    <property type="entry name" value="AAA"/>
    <property type="match status" value="1"/>
</dbReference>
<protein>
    <submittedName>
        <fullName evidence="11">Peptide/nickel transport system ATP-binding protein</fullName>
    </submittedName>
</protein>
<keyword evidence="7 11" id="KW-0067">ATP-binding</keyword>
<evidence type="ECO:0000256" key="5">
    <source>
        <dbReference type="ARBA" id="ARBA00022519"/>
    </source>
</evidence>
<evidence type="ECO:0000256" key="6">
    <source>
        <dbReference type="ARBA" id="ARBA00022741"/>
    </source>
</evidence>
<keyword evidence="9" id="KW-0472">Membrane</keyword>
<dbReference type="SUPFAM" id="SSF52540">
    <property type="entry name" value="P-loop containing nucleoside triphosphate hydrolases"/>
    <property type="match status" value="1"/>
</dbReference>
<reference evidence="12" key="1">
    <citation type="submission" date="2016-10" db="EMBL/GenBank/DDBJ databases">
        <authorList>
            <person name="Varghese N."/>
            <person name="Submissions S."/>
        </authorList>
    </citation>
    <scope>NUCLEOTIDE SEQUENCE [LARGE SCALE GENOMIC DNA]</scope>
    <source>
        <strain evidence="12">DSM 23439</strain>
    </source>
</reference>
<keyword evidence="3" id="KW-0813">Transport</keyword>
<comment type="similarity">
    <text evidence="2">Belongs to the ABC transporter superfamily.</text>
</comment>
<dbReference type="PROSITE" id="PS50893">
    <property type="entry name" value="ABC_TRANSPORTER_2"/>
    <property type="match status" value="1"/>
</dbReference>
<feature type="domain" description="ABC transporter" evidence="10">
    <location>
        <begin position="7"/>
        <end position="251"/>
    </location>
</feature>
<proteinExistence type="inferred from homology"/>
<dbReference type="PANTHER" id="PTHR43297">
    <property type="entry name" value="OLIGOPEPTIDE TRANSPORT ATP-BINDING PROTEIN APPD"/>
    <property type="match status" value="1"/>
</dbReference>
<name>A0A1I1JQF5_9GAMM</name>
<dbReference type="EMBL" id="FOLY01000003">
    <property type="protein sequence ID" value="SFC50625.1"/>
    <property type="molecule type" value="Genomic_DNA"/>
</dbReference>